<reference evidence="2 3" key="1">
    <citation type="submission" date="2021-06" db="EMBL/GenBank/DDBJ databases">
        <title>Caerostris darwini draft genome.</title>
        <authorList>
            <person name="Kono N."/>
            <person name="Arakawa K."/>
        </authorList>
    </citation>
    <scope>NUCLEOTIDE SEQUENCE [LARGE SCALE GENOMIC DNA]</scope>
</reference>
<gene>
    <name evidence="2" type="ORF">CDAR_265421</name>
</gene>
<dbReference type="EMBL" id="BPLQ01002733">
    <property type="protein sequence ID" value="GIX95392.1"/>
    <property type="molecule type" value="Genomic_DNA"/>
</dbReference>
<feature type="compositionally biased region" description="Basic and acidic residues" evidence="1">
    <location>
        <begin position="17"/>
        <end position="28"/>
    </location>
</feature>
<proteinExistence type="predicted"/>
<feature type="region of interest" description="Disordered" evidence="1">
    <location>
        <begin position="1"/>
        <end position="29"/>
    </location>
</feature>
<accession>A0AAV4PDL9</accession>
<evidence type="ECO:0000313" key="2">
    <source>
        <dbReference type="EMBL" id="GIX95392.1"/>
    </source>
</evidence>
<comment type="caution">
    <text evidence="2">The sequence shown here is derived from an EMBL/GenBank/DDBJ whole genome shotgun (WGS) entry which is preliminary data.</text>
</comment>
<evidence type="ECO:0008006" key="4">
    <source>
        <dbReference type="Google" id="ProtNLM"/>
    </source>
</evidence>
<dbReference type="AlphaFoldDB" id="A0AAV4PDL9"/>
<protein>
    <recommendedName>
        <fullName evidence="4">Endonuclease/exonuclease/phosphatase domain-containing protein</fullName>
    </recommendedName>
</protein>
<evidence type="ECO:0000313" key="3">
    <source>
        <dbReference type="Proteomes" id="UP001054837"/>
    </source>
</evidence>
<evidence type="ECO:0000256" key="1">
    <source>
        <dbReference type="SAM" id="MobiDB-lite"/>
    </source>
</evidence>
<sequence length="143" mass="16125">MSCPGAKVRSDQVGGKSRRDRDCRERPKGSKRRREMFLLLIKCGNRGLEVSSKTIITGDMNARSRKWGYIHSNATRLKFEDLINSGSLENRLCSREIDQHVIRGKGGSEATCDQRQIQFSPFIKAALDGRDILAAINVDFKRA</sequence>
<organism evidence="2 3">
    <name type="scientific">Caerostris darwini</name>
    <dbReference type="NCBI Taxonomy" id="1538125"/>
    <lineage>
        <taxon>Eukaryota</taxon>
        <taxon>Metazoa</taxon>
        <taxon>Ecdysozoa</taxon>
        <taxon>Arthropoda</taxon>
        <taxon>Chelicerata</taxon>
        <taxon>Arachnida</taxon>
        <taxon>Araneae</taxon>
        <taxon>Araneomorphae</taxon>
        <taxon>Entelegynae</taxon>
        <taxon>Araneoidea</taxon>
        <taxon>Araneidae</taxon>
        <taxon>Caerostris</taxon>
    </lineage>
</organism>
<name>A0AAV4PDL9_9ARAC</name>
<keyword evidence="3" id="KW-1185">Reference proteome</keyword>
<dbReference type="Proteomes" id="UP001054837">
    <property type="component" value="Unassembled WGS sequence"/>
</dbReference>